<proteinExistence type="predicted"/>
<evidence type="ECO:0000313" key="2">
    <source>
        <dbReference type="Proteomes" id="UP000039865"/>
    </source>
</evidence>
<dbReference type="EMBL" id="CCKQ01011991">
    <property type="protein sequence ID" value="CDW83594.1"/>
    <property type="molecule type" value="Genomic_DNA"/>
</dbReference>
<reference evidence="1 2" key="1">
    <citation type="submission" date="2014-06" db="EMBL/GenBank/DDBJ databases">
        <authorList>
            <person name="Swart Estienne"/>
        </authorList>
    </citation>
    <scope>NUCLEOTIDE SEQUENCE [LARGE SCALE GENOMIC DNA]</scope>
    <source>
        <strain evidence="1 2">130c</strain>
    </source>
</reference>
<dbReference type="Proteomes" id="UP000039865">
    <property type="component" value="Unassembled WGS sequence"/>
</dbReference>
<keyword evidence="2" id="KW-1185">Reference proteome</keyword>
<protein>
    <submittedName>
        <fullName evidence="1">Uncharacterized protein</fullName>
    </submittedName>
</protein>
<accession>A0A078AN53</accession>
<name>A0A078AN53_STYLE</name>
<sequence>MLRIVTAIIKQPRFCFVSVSLIHSRVIGTNIKRQLILRKLIFQLEKQQYIKLHSIHLALDSSREIQILSQIKVQQANLLLVLGNSKIPKELNKQLIPLVKMYQFHKQKN</sequence>
<dbReference type="InParanoid" id="A0A078AN53"/>
<evidence type="ECO:0000313" key="1">
    <source>
        <dbReference type="EMBL" id="CDW83594.1"/>
    </source>
</evidence>
<dbReference type="AlphaFoldDB" id="A0A078AN53"/>
<organism evidence="1 2">
    <name type="scientific">Stylonychia lemnae</name>
    <name type="common">Ciliate</name>
    <dbReference type="NCBI Taxonomy" id="5949"/>
    <lineage>
        <taxon>Eukaryota</taxon>
        <taxon>Sar</taxon>
        <taxon>Alveolata</taxon>
        <taxon>Ciliophora</taxon>
        <taxon>Intramacronucleata</taxon>
        <taxon>Spirotrichea</taxon>
        <taxon>Stichotrichia</taxon>
        <taxon>Sporadotrichida</taxon>
        <taxon>Oxytrichidae</taxon>
        <taxon>Stylonychinae</taxon>
        <taxon>Stylonychia</taxon>
    </lineage>
</organism>
<gene>
    <name evidence="1" type="primary">Contig137.g163</name>
    <name evidence="1" type="ORF">STYLEM_12642</name>
</gene>